<dbReference type="Pfam" id="PF12893">
    <property type="entry name" value="Lumazine_bd_2"/>
    <property type="match status" value="1"/>
</dbReference>
<dbReference type="AlphaFoldDB" id="A0A157R9H3"/>
<evidence type="ECO:0000313" key="1">
    <source>
        <dbReference type="EMBL" id="SAI69039.1"/>
    </source>
</evidence>
<dbReference type="KEGG" id="btrm:SAMEA390648701624"/>
<dbReference type="SUPFAM" id="SSF54427">
    <property type="entry name" value="NTF2-like"/>
    <property type="match status" value="1"/>
</dbReference>
<dbReference type="eggNOG" id="ENOG5032SVH">
    <property type="taxonomic scope" value="Bacteria"/>
</dbReference>
<organism evidence="1 2">
    <name type="scientific">Bordetella trematum</name>
    <dbReference type="NCBI Taxonomy" id="123899"/>
    <lineage>
        <taxon>Bacteria</taxon>
        <taxon>Pseudomonadati</taxon>
        <taxon>Pseudomonadota</taxon>
        <taxon>Betaproteobacteria</taxon>
        <taxon>Burkholderiales</taxon>
        <taxon>Alcaligenaceae</taxon>
        <taxon>Bordetella</taxon>
    </lineage>
</organism>
<dbReference type="Gene3D" id="3.10.450.50">
    <property type="match status" value="1"/>
</dbReference>
<dbReference type="Proteomes" id="UP000076825">
    <property type="component" value="Chromosome 1"/>
</dbReference>
<keyword evidence="2" id="KW-1185">Reference proteome</keyword>
<proteinExistence type="predicted"/>
<dbReference type="EMBL" id="LT546645">
    <property type="protein sequence ID" value="SAI69039.1"/>
    <property type="molecule type" value="Genomic_DNA"/>
</dbReference>
<dbReference type="STRING" id="123899.SAMEA3906487_01624"/>
<dbReference type="PATRIC" id="fig|123899.6.peg.1605"/>
<gene>
    <name evidence="1" type="ORF">SAMEA3906487_01624</name>
</gene>
<dbReference type="RefSeq" id="WP_063491766.1">
    <property type="nucleotide sequence ID" value="NZ_CP016340.1"/>
</dbReference>
<dbReference type="InterPro" id="IPR039437">
    <property type="entry name" value="FrzH/put_lumazine-bd"/>
</dbReference>
<accession>A0A157R9H3</accession>
<reference evidence="1 2" key="1">
    <citation type="submission" date="2016-04" db="EMBL/GenBank/DDBJ databases">
        <authorList>
            <consortium name="Pathogen Informatics"/>
        </authorList>
    </citation>
    <scope>NUCLEOTIDE SEQUENCE [LARGE SCALE GENOMIC DNA]</scope>
    <source>
        <strain evidence="1 2">H044680328</strain>
    </source>
</reference>
<evidence type="ECO:0000313" key="2">
    <source>
        <dbReference type="Proteomes" id="UP000076825"/>
    </source>
</evidence>
<sequence>MNAHTQDFSDICDVLQHYFDGLYHGDLTRLAQVFHPQAVYATAVPHEPLILHMEAYFEIVKNRCSPAFKNEARIDEVLSIERVGPVTALAKVRCAIADKRFVDLLSLIRAGGRWQIMAKVFHYELEGGTVA</sequence>
<dbReference type="InterPro" id="IPR032710">
    <property type="entry name" value="NTF2-like_dom_sf"/>
</dbReference>
<dbReference type="OrthoDB" id="5676998at2"/>
<protein>
    <submittedName>
        <fullName evidence="1">Putative lumazine-binding</fullName>
    </submittedName>
</protein>
<dbReference type="GeneID" id="56591086"/>
<name>A0A157R9H3_9BORD</name>